<organism evidence="3 4">
    <name type="scientific">Rhizopus oryzae</name>
    <name type="common">Mucormycosis agent</name>
    <name type="synonym">Rhizopus arrhizus var. delemar</name>
    <dbReference type="NCBI Taxonomy" id="64495"/>
    <lineage>
        <taxon>Eukaryota</taxon>
        <taxon>Fungi</taxon>
        <taxon>Fungi incertae sedis</taxon>
        <taxon>Mucoromycota</taxon>
        <taxon>Mucoromycotina</taxon>
        <taxon>Mucoromycetes</taxon>
        <taxon>Mucorales</taxon>
        <taxon>Mucorineae</taxon>
        <taxon>Rhizopodaceae</taxon>
        <taxon>Rhizopus</taxon>
    </lineage>
</organism>
<dbReference type="EMBL" id="JAANQT010000760">
    <property type="protein sequence ID" value="KAG1308577.1"/>
    <property type="molecule type" value="Genomic_DNA"/>
</dbReference>
<dbReference type="InterPro" id="IPR051477">
    <property type="entry name" value="Expansin_CellWall"/>
</dbReference>
<proteinExistence type="predicted"/>
<comment type="caution">
    <text evidence="3">The sequence shown here is derived from an EMBL/GenBank/DDBJ whole genome shotgun (WGS) entry which is preliminary data.</text>
</comment>
<feature type="chain" id="PRO_5040218466" description="RlpA-like protein double-psi beta-barrel domain-containing protein" evidence="2">
    <location>
        <begin position="21"/>
        <end position="139"/>
    </location>
</feature>
<evidence type="ECO:0000313" key="3">
    <source>
        <dbReference type="EMBL" id="KAG1308577.1"/>
    </source>
</evidence>
<accession>A0A9P6X9N5</accession>
<dbReference type="Proteomes" id="UP000716291">
    <property type="component" value="Unassembled WGS sequence"/>
</dbReference>
<dbReference type="InterPro" id="IPR036908">
    <property type="entry name" value="RlpA-like_sf"/>
</dbReference>
<keyword evidence="4" id="KW-1185">Reference proteome</keyword>
<evidence type="ECO:0000256" key="2">
    <source>
        <dbReference type="SAM" id="SignalP"/>
    </source>
</evidence>
<dbReference type="CDD" id="cd22191">
    <property type="entry name" value="DPBB_RlpA_EXP_N-like"/>
    <property type="match status" value="1"/>
</dbReference>
<evidence type="ECO:0000313" key="4">
    <source>
        <dbReference type="Proteomes" id="UP000716291"/>
    </source>
</evidence>
<dbReference type="Gene3D" id="2.40.40.10">
    <property type="entry name" value="RlpA-like domain"/>
    <property type="match status" value="1"/>
</dbReference>
<dbReference type="OrthoDB" id="623670at2759"/>
<gene>
    <name evidence="3" type="ORF">G6F64_005941</name>
</gene>
<feature type="signal peptide" evidence="2">
    <location>
        <begin position="1"/>
        <end position="20"/>
    </location>
</feature>
<dbReference type="PANTHER" id="PTHR31836">
    <property type="match status" value="1"/>
</dbReference>
<reference evidence="3" key="1">
    <citation type="journal article" date="2020" name="Microb. Genom.">
        <title>Genetic diversity of clinical and environmental Mucorales isolates obtained from an investigation of mucormycosis cases among solid organ transplant recipients.</title>
        <authorList>
            <person name="Nguyen M.H."/>
            <person name="Kaul D."/>
            <person name="Muto C."/>
            <person name="Cheng S.J."/>
            <person name="Richter R.A."/>
            <person name="Bruno V.M."/>
            <person name="Liu G."/>
            <person name="Beyhan S."/>
            <person name="Sundermann A.J."/>
            <person name="Mounaud S."/>
            <person name="Pasculle A.W."/>
            <person name="Nierman W.C."/>
            <person name="Driscoll E."/>
            <person name="Cumbie R."/>
            <person name="Clancy C.J."/>
            <person name="Dupont C.L."/>
        </authorList>
    </citation>
    <scope>NUCLEOTIDE SEQUENCE</scope>
    <source>
        <strain evidence="3">GL11</strain>
    </source>
</reference>
<protein>
    <recommendedName>
        <fullName evidence="5">RlpA-like protein double-psi beta-barrel domain-containing protein</fullName>
    </recommendedName>
</protein>
<sequence length="139" mass="14390">MKVVSVSAFTILALFTFASAAPIDSIDALTKRGSTYTGTATWYEPASDGGSEGACGGVHIDNNSPYVALNHAQYGNMNKNSTWCGKKIKITGSAGSTTATIMDACPGCGENDLDLTPVLFKKVVGSMSKGVGTITWEAV</sequence>
<evidence type="ECO:0000256" key="1">
    <source>
        <dbReference type="ARBA" id="ARBA00022729"/>
    </source>
</evidence>
<dbReference type="SUPFAM" id="SSF50685">
    <property type="entry name" value="Barwin-like endoglucanases"/>
    <property type="match status" value="1"/>
</dbReference>
<dbReference type="AlphaFoldDB" id="A0A9P6X9N5"/>
<dbReference type="PANTHER" id="PTHR31836:SF28">
    <property type="entry name" value="SRCR DOMAIN-CONTAINING PROTEIN-RELATED"/>
    <property type="match status" value="1"/>
</dbReference>
<evidence type="ECO:0008006" key="5">
    <source>
        <dbReference type="Google" id="ProtNLM"/>
    </source>
</evidence>
<name>A0A9P6X9N5_RHIOR</name>
<keyword evidence="1 2" id="KW-0732">Signal</keyword>